<dbReference type="EMBL" id="QWEA01000006">
    <property type="protein sequence ID" value="RIJ45000.1"/>
    <property type="molecule type" value="Genomic_DNA"/>
</dbReference>
<keyword evidence="1" id="KW-0472">Membrane</keyword>
<feature type="transmembrane region" description="Helical" evidence="1">
    <location>
        <begin position="20"/>
        <end position="41"/>
    </location>
</feature>
<protein>
    <submittedName>
        <fullName evidence="2">Uncharacterized protein</fullName>
    </submittedName>
</protein>
<keyword evidence="1" id="KW-0812">Transmembrane</keyword>
<proteinExistence type="predicted"/>
<dbReference type="Proteomes" id="UP000266634">
    <property type="component" value="Unassembled WGS sequence"/>
</dbReference>
<dbReference type="AlphaFoldDB" id="A0A399N615"/>
<comment type="caution">
    <text evidence="2">The sequence shown here is derived from an EMBL/GenBank/DDBJ whole genome shotgun (WGS) entry which is preliminary data.</text>
</comment>
<evidence type="ECO:0000256" key="1">
    <source>
        <dbReference type="SAM" id="Phobius"/>
    </source>
</evidence>
<name>A0A399N615_9MICO</name>
<dbReference type="RefSeq" id="WP_094171187.1">
    <property type="nucleotide sequence ID" value="NZ_CP021038.1"/>
</dbReference>
<keyword evidence="1" id="KW-1133">Transmembrane helix</keyword>
<gene>
    <name evidence="2" type="ORF">DZF93_00670</name>
</gene>
<reference evidence="2 3" key="1">
    <citation type="submission" date="2018-08" db="EMBL/GenBank/DDBJ databases">
        <title>Genome Sequence of Clavibacter michiganensis Subspecies type strains, and the Atypical Peach-Colored Strains Isolated from Tomato.</title>
        <authorList>
            <person name="Osdaghi E."/>
            <person name="Portier P."/>
            <person name="Briand M."/>
            <person name="Jacques M.-A."/>
        </authorList>
    </citation>
    <scope>NUCLEOTIDE SEQUENCE [LARGE SCALE GENOMIC DNA]</scope>
    <source>
        <strain evidence="2 3">CFBP 6488</strain>
    </source>
</reference>
<organism evidence="2 3">
    <name type="scientific">Clavibacter michiganensis subsp. insidiosus</name>
    <dbReference type="NCBI Taxonomy" id="33014"/>
    <lineage>
        <taxon>Bacteria</taxon>
        <taxon>Bacillati</taxon>
        <taxon>Actinomycetota</taxon>
        <taxon>Actinomycetes</taxon>
        <taxon>Micrococcales</taxon>
        <taxon>Microbacteriaceae</taxon>
        <taxon>Clavibacter</taxon>
    </lineage>
</organism>
<evidence type="ECO:0000313" key="2">
    <source>
        <dbReference type="EMBL" id="RIJ45000.1"/>
    </source>
</evidence>
<accession>A0A399N615</accession>
<sequence length="286" mass="30981">MNLIEFVLPVDVQRDGADWWMLGATLGAAMATAVSAYVVAYQAVQTRKATKASVRAAEAAERNAEAAVAAAKVSERMLAQTEQARREAALPKITVHCPDFSQASVFRLKPRSETGWELLPKDFRLIHGGARADLDMFDEVAVRVPLTFINDGDESAVLTVQGLPFILEMAESYPQSTWVVPAHDSLMGFVMVAQMVNQWANDDPYRSEYDPAGSALLTAEVGAHRSASQTWQLIATGMPFRRDPDDDDVLVAAVTGTQVRSAVKYLGSDLSEPVEEHAPDASSGDA</sequence>
<evidence type="ECO:0000313" key="3">
    <source>
        <dbReference type="Proteomes" id="UP000266634"/>
    </source>
</evidence>